<accession>A0A2I7KH69</accession>
<dbReference type="Gene3D" id="2.40.360.10">
    <property type="entry name" value="YmcC-like"/>
    <property type="match status" value="1"/>
</dbReference>
<reference evidence="2 3" key="2">
    <citation type="journal article" date="2017" name="Genome Biol. Evol.">
        <title>Trajectories and Drivers of Genome Evolution in Surface-Associated Marine Phaeobacter.</title>
        <authorList>
            <person name="Freese H.M."/>
            <person name="Sikorski J."/>
            <person name="Bunk B."/>
            <person name="Scheuner C."/>
            <person name="Meier-Kolthoff J.P."/>
            <person name="Sproer C."/>
            <person name="Gram L."/>
            <person name="Overmann J."/>
        </authorList>
    </citation>
    <scope>NUCLEOTIDE SEQUENCE [LARGE SCALE GENOMIC DNA]</scope>
    <source>
        <strain evidence="2 3">P88</strain>
        <plasmid evidence="2">pP88_g</plasmid>
    </source>
</reference>
<feature type="chain" id="PRO_5014457967" evidence="1">
    <location>
        <begin position="26"/>
        <end position="241"/>
    </location>
</feature>
<evidence type="ECO:0000313" key="2">
    <source>
        <dbReference type="EMBL" id="AUR01937.1"/>
    </source>
</evidence>
<dbReference type="Pfam" id="PF11102">
    <property type="entry name" value="YjbF"/>
    <property type="match status" value="1"/>
</dbReference>
<dbReference type="InterPro" id="IPR021308">
    <property type="entry name" value="GfcB"/>
</dbReference>
<dbReference type="AlphaFoldDB" id="A0A2I7KH69"/>
<dbReference type="EMBL" id="CP010732">
    <property type="protein sequence ID" value="AUR01937.1"/>
    <property type="molecule type" value="Genomic_DNA"/>
</dbReference>
<protein>
    <submittedName>
        <fullName evidence="2">Group 4 capsule polysaccharide formation lipoprotein gfcB</fullName>
    </submittedName>
</protein>
<evidence type="ECO:0000313" key="3">
    <source>
        <dbReference type="Proteomes" id="UP000236447"/>
    </source>
</evidence>
<keyword evidence="2" id="KW-0614">Plasmid</keyword>
<feature type="signal peptide" evidence="1">
    <location>
        <begin position="1"/>
        <end position="25"/>
    </location>
</feature>
<keyword evidence="1" id="KW-0732">Signal</keyword>
<reference evidence="2 3" key="1">
    <citation type="journal article" date="2017" name="Front. Microbiol.">
        <title>Phaeobacter piscinae sp. nov., a species of the Roseobacter group and potential aquaculture probiont.</title>
        <authorList>
            <person name="Sonnenschein E.C."/>
            <person name="Phippen C.B.W."/>
            <person name="Nielsen K.F."/>
            <person name="Mateiu R.V."/>
            <person name="Melchiorsen J."/>
            <person name="Gram L."/>
            <person name="Overmann J."/>
            <person name="Freese H.M."/>
        </authorList>
    </citation>
    <scope>NUCLEOTIDE SEQUENCE [LARGE SCALE GENOMIC DNA]</scope>
    <source>
        <strain evidence="2 3">P88</strain>
        <plasmid evidence="2">pP88_g</plasmid>
    </source>
</reference>
<evidence type="ECO:0000256" key="1">
    <source>
        <dbReference type="SAM" id="SignalP"/>
    </source>
</evidence>
<sequence precursor="true">MMTSVTTRLAGLLSLLGLLVLTACSRGPDTPPLQVELLRNLSDRVGARLSGGKADPAARPPLTRAGLNEIKAPYIEVTIEKNDVFAYLSRQQLRRDDSPGTVAVWRTEDNISLTLRNGVLIATRNLGNDILSSSALVEEGAGGPARSGARRYHIRGLDNGAWQLDMLCSRRDLGADPIVIVELRYPTRHIEERCRPSQPGRGGEIINDYWVDSRSGRVWQSRQWAGPNVGYLRIRQLTTGS</sequence>
<dbReference type="SUPFAM" id="SSF159270">
    <property type="entry name" value="YmcC-like"/>
    <property type="match status" value="1"/>
</dbReference>
<dbReference type="InterPro" id="IPR023373">
    <property type="entry name" value="YmcC_sf"/>
</dbReference>
<gene>
    <name evidence="2" type="ORF">PhaeoP88_04625</name>
</gene>
<dbReference type="Proteomes" id="UP000236447">
    <property type="component" value="Plasmid pP88_g"/>
</dbReference>
<proteinExistence type="predicted"/>
<keyword evidence="2" id="KW-0449">Lipoprotein</keyword>
<name>A0A2I7KH69_9RHOB</name>
<organism evidence="2 3">
    <name type="scientific">Phaeobacter inhibens</name>
    <dbReference type="NCBI Taxonomy" id="221822"/>
    <lineage>
        <taxon>Bacteria</taxon>
        <taxon>Pseudomonadati</taxon>
        <taxon>Pseudomonadota</taxon>
        <taxon>Alphaproteobacteria</taxon>
        <taxon>Rhodobacterales</taxon>
        <taxon>Roseobacteraceae</taxon>
        <taxon>Phaeobacter</taxon>
    </lineage>
</organism>
<dbReference type="RefSeq" id="WP_102884767.1">
    <property type="nucleotide sequence ID" value="NZ_CP010732.1"/>
</dbReference>
<geneLocation type="plasmid" evidence="3">
    <name>pp88_g</name>
</geneLocation>